<evidence type="ECO:0000259" key="2">
    <source>
        <dbReference type="PROSITE" id="PS50933"/>
    </source>
</evidence>
<gene>
    <name evidence="3" type="ORF">LMG32879_000550</name>
</gene>
<protein>
    <submittedName>
        <fullName evidence="3">CHRD domain-containing protein</fullName>
    </submittedName>
</protein>
<keyword evidence="1" id="KW-0732">Signal</keyword>
<evidence type="ECO:0000313" key="4">
    <source>
        <dbReference type="Proteomes" id="UP001176960"/>
    </source>
</evidence>
<comment type="caution">
    <text evidence="3">The sequence shown here is derived from an EMBL/GenBank/DDBJ whole genome shotgun (WGS) entry which is preliminary data.</text>
</comment>
<dbReference type="InterPro" id="IPR010895">
    <property type="entry name" value="CHRD"/>
</dbReference>
<accession>A0AA35UER8</accession>
<evidence type="ECO:0000256" key="1">
    <source>
        <dbReference type="SAM" id="SignalP"/>
    </source>
</evidence>
<dbReference type="Proteomes" id="UP001176960">
    <property type="component" value="Unassembled WGS sequence"/>
</dbReference>
<feature type="domain" description="CHRD" evidence="2">
    <location>
        <begin position="24"/>
        <end position="142"/>
    </location>
</feature>
<sequence>MNVRTTGLTLLVTTLLATPALAYSAQAETIKLHGKFVAEHDASTSPTGGIKATLDTEKKTFVYTIHYKGLSGPVTAVHLHGPADAGQDAGVMLPITGPYNGKLHGTLTLSDDQVTTVENGKSYVNLHTDKYGEGEARAQVVH</sequence>
<name>A0AA35UER8_9PROT</name>
<dbReference type="EMBL" id="CATKSH010000002">
    <property type="protein sequence ID" value="CAI9119728.1"/>
    <property type="molecule type" value="Genomic_DNA"/>
</dbReference>
<dbReference type="Pfam" id="PF07452">
    <property type="entry name" value="CHRD"/>
    <property type="match status" value="1"/>
</dbReference>
<reference evidence="3" key="1">
    <citation type="submission" date="2023-03" db="EMBL/GenBank/DDBJ databases">
        <authorList>
            <person name="Cleenwerck I."/>
        </authorList>
    </citation>
    <scope>NUCLEOTIDE SEQUENCE</scope>
    <source>
        <strain evidence="3">LMG 32879</strain>
    </source>
</reference>
<dbReference type="AlphaFoldDB" id="A0AA35UER8"/>
<keyword evidence="4" id="KW-1185">Reference proteome</keyword>
<organism evidence="3 4">
    <name type="scientific">Brytella acorum</name>
    <dbReference type="NCBI Taxonomy" id="2959299"/>
    <lineage>
        <taxon>Bacteria</taxon>
        <taxon>Pseudomonadati</taxon>
        <taxon>Pseudomonadota</taxon>
        <taxon>Alphaproteobacteria</taxon>
        <taxon>Acetobacterales</taxon>
        <taxon>Acetobacteraceae</taxon>
        <taxon>Brytella</taxon>
    </lineage>
</organism>
<dbReference type="PROSITE" id="PS50933">
    <property type="entry name" value="CHRD"/>
    <property type="match status" value="1"/>
</dbReference>
<evidence type="ECO:0000313" key="3">
    <source>
        <dbReference type="EMBL" id="CAI9119728.1"/>
    </source>
</evidence>
<dbReference type="SMART" id="SM00754">
    <property type="entry name" value="CHRD"/>
    <property type="match status" value="1"/>
</dbReference>
<dbReference type="RefSeq" id="WP_289841578.1">
    <property type="nucleotide sequence ID" value="NZ_CATKSH010000002.1"/>
</dbReference>
<feature type="signal peptide" evidence="1">
    <location>
        <begin position="1"/>
        <end position="22"/>
    </location>
</feature>
<proteinExistence type="predicted"/>
<feature type="chain" id="PRO_5041380122" evidence="1">
    <location>
        <begin position="23"/>
        <end position="142"/>
    </location>
</feature>